<keyword evidence="4" id="KW-1185">Reference proteome</keyword>
<feature type="coiled-coil region" evidence="1">
    <location>
        <begin position="174"/>
        <end position="248"/>
    </location>
</feature>
<evidence type="ECO:0000313" key="4">
    <source>
        <dbReference type="Proteomes" id="UP000253551"/>
    </source>
</evidence>
<reference evidence="3 4" key="1">
    <citation type="journal article" date="2018" name="G3 (Bethesda)">
        <title>Phylogenetic and Phylogenomic Definition of Rhizopus Species.</title>
        <authorList>
            <person name="Gryganskyi A.P."/>
            <person name="Golan J."/>
            <person name="Dolatabadi S."/>
            <person name="Mondo S."/>
            <person name="Robb S."/>
            <person name="Idnurm A."/>
            <person name="Muszewska A."/>
            <person name="Steczkiewicz K."/>
            <person name="Masonjones S."/>
            <person name="Liao H.L."/>
            <person name="Gajdeczka M.T."/>
            <person name="Anike F."/>
            <person name="Vuek A."/>
            <person name="Anishchenko I.M."/>
            <person name="Voigt K."/>
            <person name="de Hoog G.S."/>
            <person name="Smith M.E."/>
            <person name="Heitman J."/>
            <person name="Vilgalys R."/>
            <person name="Stajich J.E."/>
        </authorList>
    </citation>
    <scope>NUCLEOTIDE SEQUENCE [LARGE SCALE GENOMIC DNA]</scope>
    <source>
        <strain evidence="3 4">LSU 92-RS-03</strain>
    </source>
</reference>
<dbReference type="AlphaFoldDB" id="A0A367JYS4"/>
<accession>A0A367JYS4</accession>
<dbReference type="Proteomes" id="UP000253551">
    <property type="component" value="Unassembled WGS sequence"/>
</dbReference>
<feature type="coiled-coil region" evidence="1">
    <location>
        <begin position="431"/>
        <end position="458"/>
    </location>
</feature>
<feature type="compositionally biased region" description="Pro residues" evidence="2">
    <location>
        <begin position="386"/>
        <end position="399"/>
    </location>
</feature>
<proteinExistence type="predicted"/>
<protein>
    <submittedName>
        <fullName evidence="3">Uncharacterized protein</fullName>
    </submittedName>
</protein>
<keyword evidence="1" id="KW-0175">Coiled coil</keyword>
<feature type="compositionally biased region" description="Basic and acidic residues" evidence="2">
    <location>
        <begin position="401"/>
        <end position="410"/>
    </location>
</feature>
<sequence>MLSISSGETDKDHATFSSLSNYTLDEDKLFDLNRQVEELHCQLTVTQERNQHVENELVSVYQNHTKQVQHLLEVQSTQDELIQALEHRYQQVQHQHISVRQLSRELSHLSLDKQQLVQQLAVFERMLSKQDQDNCRAIEGLEHIKHQWSTQNKTEPSHDPEQVELLRSQRDRFYHQWKHQIQQSEKTQQALELELARNQALERQKEELTSDLEISQELLRQQDASGRIQRLESEIEKVKGLKRCQQEDFESSHEQSLNEIKSLKHTLVQRQETIDSLQSTHRVLHQQLSEIIEKRQPGALASLNPEFSKSGLSLVSTYGDADLMALKEKIEQEEKMEKVCLENAKLRLALQDKEVQMATERHHQQDCCRLDRSSQLSSNSTIQSPPSDPPSQPIPPLPKSPDSDRNTPREDSLAHLELKLLEQQTLSDQKLKSATKQIEELRQALKQETQQRLKAQDTQQILKSRMNQLMNKKNKYLCF</sequence>
<feature type="compositionally biased region" description="Low complexity" evidence="2">
    <location>
        <begin position="373"/>
        <end position="385"/>
    </location>
</feature>
<evidence type="ECO:0000313" key="3">
    <source>
        <dbReference type="EMBL" id="RCH95045.1"/>
    </source>
</evidence>
<feature type="region of interest" description="Disordered" evidence="2">
    <location>
        <begin position="362"/>
        <end position="410"/>
    </location>
</feature>
<evidence type="ECO:0000256" key="1">
    <source>
        <dbReference type="SAM" id="Coils"/>
    </source>
</evidence>
<dbReference type="OrthoDB" id="2282043at2759"/>
<feature type="compositionally biased region" description="Basic and acidic residues" evidence="2">
    <location>
        <begin position="362"/>
        <end position="372"/>
    </location>
</feature>
<organism evidence="3 4">
    <name type="scientific">Rhizopus stolonifer</name>
    <name type="common">Rhizopus nigricans</name>
    <dbReference type="NCBI Taxonomy" id="4846"/>
    <lineage>
        <taxon>Eukaryota</taxon>
        <taxon>Fungi</taxon>
        <taxon>Fungi incertae sedis</taxon>
        <taxon>Mucoromycota</taxon>
        <taxon>Mucoromycotina</taxon>
        <taxon>Mucoromycetes</taxon>
        <taxon>Mucorales</taxon>
        <taxon>Mucorineae</taxon>
        <taxon>Rhizopodaceae</taxon>
        <taxon>Rhizopus</taxon>
    </lineage>
</organism>
<evidence type="ECO:0000256" key="2">
    <source>
        <dbReference type="SAM" id="MobiDB-lite"/>
    </source>
</evidence>
<comment type="caution">
    <text evidence="3">The sequence shown here is derived from an EMBL/GenBank/DDBJ whole genome shotgun (WGS) entry which is preliminary data.</text>
</comment>
<dbReference type="EMBL" id="PJQM01002478">
    <property type="protein sequence ID" value="RCH95045.1"/>
    <property type="molecule type" value="Genomic_DNA"/>
</dbReference>
<name>A0A367JYS4_RHIST</name>
<gene>
    <name evidence="3" type="ORF">CU098_010001</name>
</gene>